<reference evidence="1 2" key="1">
    <citation type="submission" date="2014-01" db="EMBL/GenBank/DDBJ databases">
        <title>Actinotalea ferrariae CF5-4.</title>
        <authorList>
            <person name="Chen F."/>
            <person name="Li Y."/>
            <person name="Wang G."/>
        </authorList>
    </citation>
    <scope>NUCLEOTIDE SEQUENCE [LARGE SCALE GENOMIC DNA]</scope>
    <source>
        <strain evidence="1 2">CF5-4</strain>
    </source>
</reference>
<evidence type="ECO:0000313" key="2">
    <source>
        <dbReference type="Proteomes" id="UP000019753"/>
    </source>
</evidence>
<proteinExistence type="predicted"/>
<organism evidence="1 2">
    <name type="scientific">Actinotalea ferrariae CF5-4</name>
    <dbReference type="NCBI Taxonomy" id="948458"/>
    <lineage>
        <taxon>Bacteria</taxon>
        <taxon>Bacillati</taxon>
        <taxon>Actinomycetota</taxon>
        <taxon>Actinomycetes</taxon>
        <taxon>Micrococcales</taxon>
        <taxon>Cellulomonadaceae</taxon>
        <taxon>Actinotalea</taxon>
    </lineage>
</organism>
<dbReference type="RefSeq" id="WP_034228486.1">
    <property type="nucleotide sequence ID" value="NZ_AXCW01000294.1"/>
</dbReference>
<dbReference type="Proteomes" id="UP000019753">
    <property type="component" value="Unassembled WGS sequence"/>
</dbReference>
<dbReference type="Pfam" id="PF12840">
    <property type="entry name" value="HTH_20"/>
    <property type="match status" value="1"/>
</dbReference>
<dbReference type="AlphaFoldDB" id="A0A021VQ90"/>
<dbReference type="EMBL" id="AXCW01000294">
    <property type="protein sequence ID" value="EYR62215.1"/>
    <property type="molecule type" value="Genomic_DNA"/>
</dbReference>
<dbReference type="SUPFAM" id="SSF46785">
    <property type="entry name" value="Winged helix' DNA-binding domain"/>
    <property type="match status" value="1"/>
</dbReference>
<sequence>MALTPADVVLHPVRLRIAQAFLGGRELTTSDLRGELAEVPAATLYRQVAALVDGGVLEVAAEQRVRGAVERTYRLREGAASVDADAAARMSLDDHRQAFLVFALGLLGEYDRYLATGDVDLARDRVGYRSNALHLSDDELDEMVAALREVVLPRLAHEPAPGRRRRLLSTVLLPGDHPASGSPAEGPTT</sequence>
<dbReference type="OrthoDB" id="5949858at2"/>
<protein>
    <submittedName>
        <fullName evidence="1">ArsR family transcriptional regulator</fullName>
    </submittedName>
</protein>
<keyword evidence="2" id="KW-1185">Reference proteome</keyword>
<dbReference type="InterPro" id="IPR036388">
    <property type="entry name" value="WH-like_DNA-bd_sf"/>
</dbReference>
<name>A0A021VQ90_9CELL</name>
<comment type="caution">
    <text evidence="1">The sequence shown here is derived from an EMBL/GenBank/DDBJ whole genome shotgun (WGS) entry which is preliminary data.</text>
</comment>
<dbReference type="Gene3D" id="6.10.140.2180">
    <property type="match status" value="1"/>
</dbReference>
<dbReference type="InterPro" id="IPR036390">
    <property type="entry name" value="WH_DNA-bd_sf"/>
</dbReference>
<evidence type="ECO:0000313" key="1">
    <source>
        <dbReference type="EMBL" id="EYR62215.1"/>
    </source>
</evidence>
<accession>A0A021VQ90</accession>
<gene>
    <name evidence="1" type="ORF">N866_10680</name>
</gene>
<dbReference type="Gene3D" id="1.10.10.10">
    <property type="entry name" value="Winged helix-like DNA-binding domain superfamily/Winged helix DNA-binding domain"/>
    <property type="match status" value="1"/>
</dbReference>